<reference evidence="2 3" key="1">
    <citation type="submission" date="2016-03" db="EMBL/GenBank/DDBJ databases">
        <title>Draft Genome Sequence of the Strain BR 10245 (Bradyrhizobium sp.) isolated from nodules of Centrolobium paraense.</title>
        <authorList>
            <person name="Simoes-Araujo J.L.Sr."/>
            <person name="Barauna A.C."/>
            <person name="Silva K."/>
            <person name="Zilli J.E."/>
        </authorList>
    </citation>
    <scope>NUCLEOTIDE SEQUENCE [LARGE SCALE GENOMIC DNA]</scope>
    <source>
        <strain evidence="2 3">BR 10245</strain>
    </source>
</reference>
<name>A0A176YFZ9_9BRAD</name>
<gene>
    <name evidence="2" type="ORF">AYJ54_24290</name>
</gene>
<dbReference type="STRING" id="1505087.AYJ54_24290"/>
<evidence type="ECO:0000256" key="1">
    <source>
        <dbReference type="SAM" id="MobiDB-lite"/>
    </source>
</evidence>
<accession>A0A176YFZ9</accession>
<evidence type="ECO:0000313" key="2">
    <source>
        <dbReference type="EMBL" id="OAF04311.1"/>
    </source>
</evidence>
<feature type="region of interest" description="Disordered" evidence="1">
    <location>
        <begin position="94"/>
        <end position="114"/>
    </location>
</feature>
<dbReference type="EMBL" id="LUUB01000086">
    <property type="protein sequence ID" value="OAF04311.1"/>
    <property type="molecule type" value="Genomic_DNA"/>
</dbReference>
<dbReference type="Proteomes" id="UP000076959">
    <property type="component" value="Unassembled WGS sequence"/>
</dbReference>
<feature type="region of interest" description="Disordered" evidence="1">
    <location>
        <begin position="144"/>
        <end position="163"/>
    </location>
</feature>
<evidence type="ECO:0000313" key="3">
    <source>
        <dbReference type="Proteomes" id="UP000076959"/>
    </source>
</evidence>
<keyword evidence="3" id="KW-1185">Reference proteome</keyword>
<organism evidence="2 3">
    <name type="scientific">Bradyrhizobium centrolobii</name>
    <dbReference type="NCBI Taxonomy" id="1505087"/>
    <lineage>
        <taxon>Bacteria</taxon>
        <taxon>Pseudomonadati</taxon>
        <taxon>Pseudomonadota</taxon>
        <taxon>Alphaproteobacteria</taxon>
        <taxon>Hyphomicrobiales</taxon>
        <taxon>Nitrobacteraceae</taxon>
        <taxon>Bradyrhizobium</taxon>
    </lineage>
</organism>
<sequence>MLTSMKTPSLIRSIERDLEVGHAAVIQIVSTGEALMERRLAEIPTEEWVDVRVDITPREYVLDYFAHSFPVQLYEPFTDQEGNLCFRPVYRDGQPVESRGGSRPPRPLDREPRFPRSWSREIVRPSAISSESLSAAAVATGAAAAARRAEDSPVRNARRWAPEPSIDEDEFIAGVLSTLPARCTP</sequence>
<protein>
    <submittedName>
        <fullName evidence="2">Uncharacterized protein</fullName>
    </submittedName>
</protein>
<proteinExistence type="predicted"/>
<dbReference type="AlphaFoldDB" id="A0A176YFZ9"/>
<comment type="caution">
    <text evidence="2">The sequence shown here is derived from an EMBL/GenBank/DDBJ whole genome shotgun (WGS) entry which is preliminary data.</text>
</comment>